<dbReference type="RefSeq" id="WP_286652234.1">
    <property type="nucleotide sequence ID" value="NZ_JACAGK010000069.1"/>
</dbReference>
<reference evidence="1" key="2">
    <citation type="journal article" date="2022" name="Sci. Total Environ.">
        <title>Prevalence, transmission, and molecular epidemiology of tet(X)-positive bacteria among humans, animals, and environmental niches in China: An epidemiological, and genomic-based study.</title>
        <authorList>
            <person name="Dong N."/>
            <person name="Zeng Y."/>
            <person name="Cai C."/>
            <person name="Sun C."/>
            <person name="Lu J."/>
            <person name="Liu C."/>
            <person name="Zhou H."/>
            <person name="Sun Q."/>
            <person name="Shu L."/>
            <person name="Wang H."/>
            <person name="Wang Y."/>
            <person name="Wang S."/>
            <person name="Wu C."/>
            <person name="Chan E.W."/>
            <person name="Chen G."/>
            <person name="Shen Z."/>
            <person name="Chen S."/>
            <person name="Zhang R."/>
        </authorList>
    </citation>
    <scope>NUCLEOTIDE SEQUENCE</scope>
    <source>
        <strain evidence="1">R1692</strain>
    </source>
</reference>
<keyword evidence="2" id="KW-1185">Reference proteome</keyword>
<gene>
    <name evidence="1" type="ORF">HX018_17650</name>
</gene>
<sequence>MKRNEVEDLIKQGYHVLQRGGPVKVKGDLWYYLEEIDEEDTSVLVLTDVLRFSDEELEMVRG</sequence>
<dbReference type="EMBL" id="JACAGK010000069">
    <property type="protein sequence ID" value="MDM1050067.1"/>
    <property type="molecule type" value="Genomic_DNA"/>
</dbReference>
<evidence type="ECO:0008006" key="3">
    <source>
        <dbReference type="Google" id="ProtNLM"/>
    </source>
</evidence>
<evidence type="ECO:0000313" key="2">
    <source>
        <dbReference type="Proteomes" id="UP001170954"/>
    </source>
</evidence>
<evidence type="ECO:0000313" key="1">
    <source>
        <dbReference type="EMBL" id="MDM1050067.1"/>
    </source>
</evidence>
<dbReference type="Proteomes" id="UP001170954">
    <property type="component" value="Unassembled WGS sequence"/>
</dbReference>
<protein>
    <recommendedName>
        <fullName evidence="3">Large polyvalent protein-associated domain-containing protein</fullName>
    </recommendedName>
</protein>
<comment type="caution">
    <text evidence="1">The sequence shown here is derived from an EMBL/GenBank/DDBJ whole genome shotgun (WGS) entry which is preliminary data.</text>
</comment>
<name>A0ABT7NS47_9SPHI</name>
<organism evidence="1 2">
    <name type="scientific">Sphingobacterium hotanense</name>
    <dbReference type="NCBI Taxonomy" id="649196"/>
    <lineage>
        <taxon>Bacteria</taxon>
        <taxon>Pseudomonadati</taxon>
        <taxon>Bacteroidota</taxon>
        <taxon>Sphingobacteriia</taxon>
        <taxon>Sphingobacteriales</taxon>
        <taxon>Sphingobacteriaceae</taxon>
        <taxon>Sphingobacterium</taxon>
    </lineage>
</organism>
<proteinExistence type="predicted"/>
<reference evidence="1" key="1">
    <citation type="submission" date="2020-06" db="EMBL/GenBank/DDBJ databases">
        <authorList>
            <person name="Dong N."/>
        </authorList>
    </citation>
    <scope>NUCLEOTIDE SEQUENCE</scope>
    <source>
        <strain evidence="1">R1692</strain>
    </source>
</reference>
<accession>A0ABT7NS47</accession>